<proteinExistence type="predicted"/>
<dbReference type="Proteomes" id="UP000601435">
    <property type="component" value="Unassembled WGS sequence"/>
</dbReference>
<dbReference type="OrthoDB" id="192832at2759"/>
<evidence type="ECO:0000256" key="1">
    <source>
        <dbReference type="SAM" id="MobiDB-lite"/>
    </source>
</evidence>
<dbReference type="EMBL" id="CAJNJA010017651">
    <property type="protein sequence ID" value="CAE7405166.1"/>
    <property type="molecule type" value="Genomic_DNA"/>
</dbReference>
<dbReference type="Pfam" id="PF26113">
    <property type="entry name" value="GH16_XgeA"/>
    <property type="match status" value="1"/>
</dbReference>
<dbReference type="Gene3D" id="2.60.120.200">
    <property type="match status" value="1"/>
</dbReference>
<comment type="caution">
    <text evidence="3">The sequence shown here is derived from an EMBL/GenBank/DDBJ whole genome shotgun (WGS) entry which is preliminary data.</text>
</comment>
<dbReference type="InterPro" id="IPR013320">
    <property type="entry name" value="ConA-like_dom_sf"/>
</dbReference>
<dbReference type="InterPro" id="IPR050546">
    <property type="entry name" value="Glycosyl_Hydrlase_16"/>
</dbReference>
<feature type="domain" description="GH16" evidence="2">
    <location>
        <begin position="122"/>
        <end position="405"/>
    </location>
</feature>
<keyword evidence="4" id="KW-1185">Reference proteome</keyword>
<dbReference type="PANTHER" id="PTHR10963:SF24">
    <property type="entry name" value="GLYCOSIDASE C21B10.07-RELATED"/>
    <property type="match status" value="1"/>
</dbReference>
<evidence type="ECO:0000313" key="3">
    <source>
        <dbReference type="EMBL" id="CAE7405166.1"/>
    </source>
</evidence>
<dbReference type="SUPFAM" id="SSF49899">
    <property type="entry name" value="Concanavalin A-like lectins/glucanases"/>
    <property type="match status" value="1"/>
</dbReference>
<dbReference type="PANTHER" id="PTHR10963">
    <property type="entry name" value="GLYCOSYL HYDROLASE-RELATED"/>
    <property type="match status" value="1"/>
</dbReference>
<feature type="region of interest" description="Disordered" evidence="1">
    <location>
        <begin position="405"/>
        <end position="437"/>
    </location>
</feature>
<dbReference type="InterPro" id="IPR000757">
    <property type="entry name" value="Beta-glucanase-like"/>
</dbReference>
<sequence length="437" mass="46833">MLRLQPGSRQIFSRFKPEGSRHHLDFAVVECATGNDTSFFAGAFDSGDACVQCHTVSRRSARPSAVALVKGSASCAASPHCSKLKLAGACCPTVEGVYLYCCDHSSSHSATSNATKTTETTTSIRKKPTPDVSVPSHKTVPAAVQLSCSGEGFLECWTFYTEADPTHGYIKYVSETEAKQLGLYSLQDGAVRLGSLVGQNQPVKAVRLQSQSRFSPGHIFVIDIKHMPTGEGTWPAWWSYGPNWPKNGEIDTTETVETETYVHSTLHTSAGCRMPSVSGIFNPNCNAGNANEGCGLDGPAGSGGSVFNENGGGVFATKWTTSGIKMCIFPRDQIPADITSETPDSATWGKPYVTFPFGSDCPSYHFNDMVLVINLDFCGDWAGSDFPGGPSACIDYVNDPANANIPFRRHTGRSTMSRPSLRPPGPARPLQKPKPEA</sequence>
<dbReference type="GO" id="GO:0009251">
    <property type="term" value="P:glucan catabolic process"/>
    <property type="evidence" value="ECO:0007669"/>
    <property type="project" value="TreeGrafter"/>
</dbReference>
<organism evidence="3 4">
    <name type="scientific">Symbiodinium necroappetens</name>
    <dbReference type="NCBI Taxonomy" id="1628268"/>
    <lineage>
        <taxon>Eukaryota</taxon>
        <taxon>Sar</taxon>
        <taxon>Alveolata</taxon>
        <taxon>Dinophyceae</taxon>
        <taxon>Suessiales</taxon>
        <taxon>Symbiodiniaceae</taxon>
        <taxon>Symbiodinium</taxon>
    </lineage>
</organism>
<gene>
    <name evidence="3" type="ORF">SNEC2469_LOCUS11111</name>
</gene>
<evidence type="ECO:0000259" key="2">
    <source>
        <dbReference type="PROSITE" id="PS51762"/>
    </source>
</evidence>
<feature type="region of interest" description="Disordered" evidence="1">
    <location>
        <begin position="106"/>
        <end position="136"/>
    </location>
</feature>
<dbReference type="GO" id="GO:0004553">
    <property type="term" value="F:hydrolase activity, hydrolyzing O-glycosyl compounds"/>
    <property type="evidence" value="ECO:0007669"/>
    <property type="project" value="InterPro"/>
</dbReference>
<evidence type="ECO:0000313" key="4">
    <source>
        <dbReference type="Proteomes" id="UP000601435"/>
    </source>
</evidence>
<dbReference type="PROSITE" id="PS51762">
    <property type="entry name" value="GH16_2"/>
    <property type="match status" value="1"/>
</dbReference>
<protein>
    <recommendedName>
        <fullName evidence="2">GH16 domain-containing protein</fullName>
    </recommendedName>
</protein>
<feature type="compositionally biased region" description="Low complexity" evidence="1">
    <location>
        <begin position="107"/>
        <end position="123"/>
    </location>
</feature>
<name>A0A812QV83_9DINO</name>
<dbReference type="AlphaFoldDB" id="A0A812QV83"/>
<accession>A0A812QV83</accession>
<reference evidence="3" key="1">
    <citation type="submission" date="2021-02" db="EMBL/GenBank/DDBJ databases">
        <authorList>
            <person name="Dougan E. K."/>
            <person name="Rhodes N."/>
            <person name="Thang M."/>
            <person name="Chan C."/>
        </authorList>
    </citation>
    <scope>NUCLEOTIDE SEQUENCE</scope>
</reference>